<proteinExistence type="predicted"/>
<dbReference type="EMBL" id="BEYQ01000008">
    <property type="protein sequence ID" value="GBD53574.1"/>
    <property type="molecule type" value="Genomic_DNA"/>
</dbReference>
<reference evidence="2" key="1">
    <citation type="submission" date="2017-12" db="EMBL/GenBank/DDBJ databases">
        <title>Improved Draft Genome Sequence of Microcystis aeruginosa NIES-298, a Microcystin-Producing Cyanobacterium from Lake Kasumigaura, Japan.</title>
        <authorList>
            <person name="Yamaguchi H."/>
            <person name="Suzuki S."/>
            <person name="Kawachi M."/>
        </authorList>
    </citation>
    <scope>NUCLEOTIDE SEQUENCE [LARGE SCALE GENOMIC DNA]</scope>
    <source>
        <strain evidence="2">NIES-298</strain>
    </source>
</reference>
<dbReference type="REBASE" id="259178">
    <property type="entry name" value="Mae298ORF26660P"/>
</dbReference>
<dbReference type="Proteomes" id="UP000236321">
    <property type="component" value="Unassembled WGS sequence"/>
</dbReference>
<protein>
    <submittedName>
        <fullName evidence="1">Uncharacterized protein</fullName>
    </submittedName>
</protein>
<evidence type="ECO:0000313" key="2">
    <source>
        <dbReference type="Proteomes" id="UP000236321"/>
    </source>
</evidence>
<gene>
    <name evidence="1" type="ORF">BGM30_26670</name>
</gene>
<comment type="caution">
    <text evidence="1">The sequence shown here is derived from an EMBL/GenBank/DDBJ whole genome shotgun (WGS) entry which is preliminary data.</text>
</comment>
<dbReference type="AlphaFoldDB" id="A0A2H6BTS2"/>
<evidence type="ECO:0000313" key="1">
    <source>
        <dbReference type="EMBL" id="GBD53574.1"/>
    </source>
</evidence>
<accession>A0A2H6BTS2</accession>
<dbReference type="RefSeq" id="WP_238142407.1">
    <property type="nucleotide sequence ID" value="NZ_BEIU01000017.1"/>
</dbReference>
<name>A0A2H6BTS2_MICAE</name>
<sequence>MKIDNPEPFDINTLSSCLENHFSFNYQTRGASKLPVLALYAIYQRLIIEVERYKSCILKPLGSHTASDLTSGSAGDIEIFDKNKQLVEVIEIKHGKYIDLQILRIAKDKIIKFNPRRYYILSSFDVKPTEVELIMSEIQTIKNNHGCQIITNGIIPTIKYYLRLISSPEEFVNSYSHLIEIDSELQTIHKLKWNEILSNLISPIEQI</sequence>
<organism evidence="1 2">
    <name type="scientific">Microcystis aeruginosa NIES-298</name>
    <dbReference type="NCBI Taxonomy" id="449468"/>
    <lineage>
        <taxon>Bacteria</taxon>
        <taxon>Bacillati</taxon>
        <taxon>Cyanobacteriota</taxon>
        <taxon>Cyanophyceae</taxon>
        <taxon>Oscillatoriophycideae</taxon>
        <taxon>Chroococcales</taxon>
        <taxon>Microcystaceae</taxon>
        <taxon>Microcystis</taxon>
    </lineage>
</organism>